<evidence type="ECO:0000313" key="1">
    <source>
        <dbReference type="EMBL" id="CAA9445022.1"/>
    </source>
</evidence>
<sequence>MPENEQVYHGYVEIFTSGDLPKPPELVEVERHRE</sequence>
<protein>
    <submittedName>
        <fullName evidence="1">Uncharacterized protein</fullName>
    </submittedName>
</protein>
<accession>A0A6J4QJ63</accession>
<name>A0A6J4QJ63_9ACTN</name>
<proteinExistence type="predicted"/>
<dbReference type="EMBL" id="CADCVE010000018">
    <property type="protein sequence ID" value="CAA9445022.1"/>
    <property type="molecule type" value="Genomic_DNA"/>
</dbReference>
<organism evidence="1">
    <name type="scientific">uncultured Rubrobacteraceae bacterium</name>
    <dbReference type="NCBI Taxonomy" id="349277"/>
    <lineage>
        <taxon>Bacteria</taxon>
        <taxon>Bacillati</taxon>
        <taxon>Actinomycetota</taxon>
        <taxon>Rubrobacteria</taxon>
        <taxon>Rubrobacterales</taxon>
        <taxon>Rubrobacteraceae</taxon>
        <taxon>environmental samples</taxon>
    </lineage>
</organism>
<gene>
    <name evidence="1" type="ORF">AVDCRST_MAG28-626</name>
</gene>
<dbReference type="AlphaFoldDB" id="A0A6J4QJ63"/>
<reference evidence="1" key="1">
    <citation type="submission" date="2020-02" db="EMBL/GenBank/DDBJ databases">
        <authorList>
            <person name="Meier V. D."/>
        </authorList>
    </citation>
    <scope>NUCLEOTIDE SEQUENCE</scope>
    <source>
        <strain evidence="1">AVDCRST_MAG28</strain>
    </source>
</reference>